<evidence type="ECO:0000313" key="5">
    <source>
        <dbReference type="EMBL" id="KAJ0190980.1"/>
    </source>
</evidence>
<evidence type="ECO:0000256" key="1">
    <source>
        <dbReference type="ARBA" id="ARBA00004496"/>
    </source>
</evidence>
<dbReference type="GO" id="GO:0016020">
    <property type="term" value="C:membrane"/>
    <property type="evidence" value="ECO:0000318"/>
    <property type="project" value="GO_Central"/>
</dbReference>
<gene>
    <name evidence="5" type="ORF">LSAT_V11C800400710</name>
</gene>
<comment type="subcellular location">
    <subcellularLocation>
        <location evidence="1">Cytoplasm</location>
    </subcellularLocation>
</comment>
<evidence type="ECO:0000313" key="6">
    <source>
        <dbReference type="Proteomes" id="UP000235145"/>
    </source>
</evidence>
<dbReference type="SUPFAM" id="SSF81296">
    <property type="entry name" value="E set domains"/>
    <property type="match status" value="1"/>
</dbReference>
<keyword evidence="4" id="KW-0472">Membrane</keyword>
<dbReference type="PANTHER" id="PTHR10980">
    <property type="entry name" value="RHO GDP-DISSOCIATION INHIBITOR"/>
    <property type="match status" value="1"/>
</dbReference>
<organism evidence="5 6">
    <name type="scientific">Lactuca sativa</name>
    <name type="common">Garden lettuce</name>
    <dbReference type="NCBI Taxonomy" id="4236"/>
    <lineage>
        <taxon>Eukaryota</taxon>
        <taxon>Viridiplantae</taxon>
        <taxon>Streptophyta</taxon>
        <taxon>Embryophyta</taxon>
        <taxon>Tracheophyta</taxon>
        <taxon>Spermatophyta</taxon>
        <taxon>Magnoliopsida</taxon>
        <taxon>eudicotyledons</taxon>
        <taxon>Gunneridae</taxon>
        <taxon>Pentapetalae</taxon>
        <taxon>asterids</taxon>
        <taxon>campanulids</taxon>
        <taxon>Asterales</taxon>
        <taxon>Asteraceae</taxon>
        <taxon>Cichorioideae</taxon>
        <taxon>Cichorieae</taxon>
        <taxon>Lactucinae</taxon>
        <taxon>Lactuca</taxon>
    </lineage>
</organism>
<keyword evidence="3" id="KW-0963">Cytoplasm</keyword>
<dbReference type="InterPro" id="IPR000406">
    <property type="entry name" value="Rho_GDI"/>
</dbReference>
<keyword evidence="4" id="KW-0812">Transmembrane</keyword>
<dbReference type="GO" id="GO:0005094">
    <property type="term" value="F:Rho GDP-dissociation inhibitor activity"/>
    <property type="evidence" value="ECO:0000318"/>
    <property type="project" value="GO_Central"/>
</dbReference>
<dbReference type="Gene3D" id="2.70.50.30">
    <property type="entry name" value="Coagulation Factor XIII, subunit A, domain 1"/>
    <property type="match status" value="1"/>
</dbReference>
<evidence type="ECO:0000256" key="2">
    <source>
        <dbReference type="ARBA" id="ARBA00009758"/>
    </source>
</evidence>
<dbReference type="GO" id="GO:0005829">
    <property type="term" value="C:cytosol"/>
    <property type="evidence" value="ECO:0000318"/>
    <property type="project" value="GO_Central"/>
</dbReference>
<proteinExistence type="inferred from homology"/>
<evidence type="ECO:0000256" key="3">
    <source>
        <dbReference type="ARBA" id="ARBA00022490"/>
    </source>
</evidence>
<protein>
    <submittedName>
        <fullName evidence="5">Uncharacterized protein</fullName>
    </submittedName>
</protein>
<feature type="transmembrane region" description="Helical" evidence="4">
    <location>
        <begin position="66"/>
        <end position="86"/>
    </location>
</feature>
<dbReference type="Proteomes" id="UP000235145">
    <property type="component" value="Unassembled WGS sequence"/>
</dbReference>
<keyword evidence="4" id="KW-1133">Transmembrane helix</keyword>
<dbReference type="PANTHER" id="PTHR10980:SF60">
    <property type="entry name" value="RHO GDP-DISSOCIATION INHIBITOR 1"/>
    <property type="match status" value="1"/>
</dbReference>
<accession>A0A9R1UQ91</accession>
<dbReference type="InterPro" id="IPR024792">
    <property type="entry name" value="RhoGDI_dom_sf"/>
</dbReference>
<dbReference type="Pfam" id="PF02115">
    <property type="entry name" value="Rho_GDI"/>
    <property type="match status" value="1"/>
</dbReference>
<reference evidence="5 6" key="1">
    <citation type="journal article" date="2017" name="Nat. Commun.">
        <title>Genome assembly with in vitro proximity ligation data and whole-genome triplication in lettuce.</title>
        <authorList>
            <person name="Reyes-Chin-Wo S."/>
            <person name="Wang Z."/>
            <person name="Yang X."/>
            <person name="Kozik A."/>
            <person name="Arikit S."/>
            <person name="Song C."/>
            <person name="Xia L."/>
            <person name="Froenicke L."/>
            <person name="Lavelle D.O."/>
            <person name="Truco M.J."/>
            <person name="Xia R."/>
            <person name="Zhu S."/>
            <person name="Xu C."/>
            <person name="Xu H."/>
            <person name="Xu X."/>
            <person name="Cox K."/>
            <person name="Korf I."/>
            <person name="Meyers B.C."/>
            <person name="Michelmore R.W."/>
        </authorList>
    </citation>
    <scope>NUCLEOTIDE SEQUENCE [LARGE SCALE GENOMIC DNA]</scope>
    <source>
        <strain evidence="6">cv. Salinas</strain>
        <tissue evidence="5">Seedlings</tissue>
    </source>
</reference>
<comment type="caution">
    <text evidence="5">The sequence shown here is derived from an EMBL/GenBank/DDBJ whole genome shotgun (WGS) entry which is preliminary data.</text>
</comment>
<evidence type="ECO:0000256" key="4">
    <source>
        <dbReference type="SAM" id="Phobius"/>
    </source>
</evidence>
<keyword evidence="6" id="KW-1185">Reference proteome</keyword>
<sequence length="164" mass="18550">MGDTDVKDDKHEAPLSGFAVCDDASESSCYSMEDDKETQIHLGPEISIKEHLEKDKLIPKLIHSPFLGLFSNFTILDVFFYYVLVVQDDASLRRWKEELLGSVDVSQAEEVQEPDVKILSLTIITIGRDVIVLLISESRNQKGLWFTLKEGSKCNLKFSIKVKT</sequence>
<dbReference type="Gramene" id="rna-gnl|WGS:NBSK|LSAT_8X28541_mrna">
    <property type="protein sequence ID" value="cds-PLY83990.1"/>
    <property type="gene ID" value="gene-LSAT_8X28541"/>
</dbReference>
<dbReference type="GO" id="GO:0007266">
    <property type="term" value="P:Rho protein signal transduction"/>
    <property type="evidence" value="ECO:0000318"/>
    <property type="project" value="GO_Central"/>
</dbReference>
<name>A0A9R1UQ91_LACSA</name>
<dbReference type="EMBL" id="NBSK02000008">
    <property type="protein sequence ID" value="KAJ0190980.1"/>
    <property type="molecule type" value="Genomic_DNA"/>
</dbReference>
<dbReference type="InterPro" id="IPR014756">
    <property type="entry name" value="Ig_E-set"/>
</dbReference>
<dbReference type="AlphaFoldDB" id="A0A9R1UQ91"/>
<comment type="similarity">
    <text evidence="2">Belongs to the Rho GDI family.</text>
</comment>